<dbReference type="Proteomes" id="UP000663873">
    <property type="component" value="Unassembled WGS sequence"/>
</dbReference>
<gene>
    <name evidence="4" type="ORF">QYT958_LOCUS47502</name>
    <name evidence="3" type="ORF">UJA718_LOCUS47212</name>
</gene>
<feature type="non-terminal residue" evidence="3">
    <location>
        <position position="80"/>
    </location>
</feature>
<keyword evidence="5" id="KW-1185">Reference proteome</keyword>
<dbReference type="PANTHER" id="PTHR46769">
    <property type="entry name" value="POLYCYSTIC KIDNEY AND HEPATIC DISEASE 1 (AUTOSOMAL RECESSIVE)-LIKE 1"/>
    <property type="match status" value="1"/>
</dbReference>
<evidence type="ECO:0000256" key="1">
    <source>
        <dbReference type="ARBA" id="ARBA00022729"/>
    </source>
</evidence>
<comment type="caution">
    <text evidence="3">The sequence shown here is derived from an EMBL/GenBank/DDBJ whole genome shotgun (WGS) entry which is preliminary data.</text>
</comment>
<dbReference type="PANTHER" id="PTHR46769:SF2">
    <property type="entry name" value="FIBROCYSTIN-L ISOFORM 2 PRECURSOR-RELATED"/>
    <property type="match status" value="1"/>
</dbReference>
<feature type="non-terminal residue" evidence="3">
    <location>
        <position position="1"/>
    </location>
</feature>
<dbReference type="Pfam" id="PF10162">
    <property type="entry name" value="G8"/>
    <property type="match status" value="1"/>
</dbReference>
<dbReference type="EMBL" id="CAJOBP010088321">
    <property type="protein sequence ID" value="CAF4938613.1"/>
    <property type="molecule type" value="Genomic_DNA"/>
</dbReference>
<dbReference type="EMBL" id="CAJOBR010089749">
    <property type="protein sequence ID" value="CAF5138747.1"/>
    <property type="molecule type" value="Genomic_DNA"/>
</dbReference>
<accession>A0A821X8V2</accession>
<reference evidence="3" key="1">
    <citation type="submission" date="2021-02" db="EMBL/GenBank/DDBJ databases">
        <authorList>
            <person name="Nowell W R."/>
        </authorList>
    </citation>
    <scope>NUCLEOTIDE SEQUENCE</scope>
</reference>
<feature type="domain" description="G8" evidence="2">
    <location>
        <begin position="1"/>
        <end position="80"/>
    </location>
</feature>
<sequence>TIVSIDSGKTVYFDTTTPILKALIIDNASLIFDDNQDVALNAEYILVVNGGRLQVGTETNPFQHKGIITMYGHLRSIELP</sequence>
<evidence type="ECO:0000313" key="4">
    <source>
        <dbReference type="EMBL" id="CAF5138747.1"/>
    </source>
</evidence>
<proteinExistence type="predicted"/>
<keyword evidence="1" id="KW-0732">Signal</keyword>
<organism evidence="3 5">
    <name type="scientific">Rotaria socialis</name>
    <dbReference type="NCBI Taxonomy" id="392032"/>
    <lineage>
        <taxon>Eukaryota</taxon>
        <taxon>Metazoa</taxon>
        <taxon>Spiralia</taxon>
        <taxon>Gnathifera</taxon>
        <taxon>Rotifera</taxon>
        <taxon>Eurotatoria</taxon>
        <taxon>Bdelloidea</taxon>
        <taxon>Philodinida</taxon>
        <taxon>Philodinidae</taxon>
        <taxon>Rotaria</taxon>
    </lineage>
</organism>
<evidence type="ECO:0000313" key="3">
    <source>
        <dbReference type="EMBL" id="CAF4938613.1"/>
    </source>
</evidence>
<evidence type="ECO:0000313" key="5">
    <source>
        <dbReference type="Proteomes" id="UP000663873"/>
    </source>
</evidence>
<protein>
    <recommendedName>
        <fullName evidence="2">G8 domain-containing protein</fullName>
    </recommendedName>
</protein>
<dbReference type="InterPro" id="IPR052387">
    <property type="entry name" value="Fibrocystin"/>
</dbReference>
<name>A0A821X8V2_9BILA</name>
<evidence type="ECO:0000259" key="2">
    <source>
        <dbReference type="PROSITE" id="PS51484"/>
    </source>
</evidence>
<dbReference type="InterPro" id="IPR019316">
    <property type="entry name" value="G8_domain"/>
</dbReference>
<dbReference type="AlphaFoldDB" id="A0A821X8V2"/>
<dbReference type="Proteomes" id="UP000663848">
    <property type="component" value="Unassembled WGS sequence"/>
</dbReference>
<dbReference type="SMART" id="SM01225">
    <property type="entry name" value="G8"/>
    <property type="match status" value="1"/>
</dbReference>
<dbReference type="PROSITE" id="PS51484">
    <property type="entry name" value="G8"/>
    <property type="match status" value="1"/>
</dbReference>